<dbReference type="Proteomes" id="UP000605990">
    <property type="component" value="Unassembled WGS sequence"/>
</dbReference>
<organism evidence="1 2">
    <name type="scientific">Flavobacterium bernardetii</name>
    <dbReference type="NCBI Taxonomy" id="2813823"/>
    <lineage>
        <taxon>Bacteria</taxon>
        <taxon>Pseudomonadati</taxon>
        <taxon>Bacteroidota</taxon>
        <taxon>Flavobacteriia</taxon>
        <taxon>Flavobacteriales</taxon>
        <taxon>Flavobacteriaceae</taxon>
        <taxon>Flavobacterium</taxon>
    </lineage>
</organism>
<comment type="caution">
    <text evidence="1">The sequence shown here is derived from an EMBL/GenBank/DDBJ whole genome shotgun (WGS) entry which is preliminary data.</text>
</comment>
<protein>
    <submittedName>
        <fullName evidence="1">Uncharacterized protein</fullName>
    </submittedName>
</protein>
<evidence type="ECO:0000313" key="2">
    <source>
        <dbReference type="Proteomes" id="UP000605990"/>
    </source>
</evidence>
<accession>A0ABR7IZ63</accession>
<gene>
    <name evidence="1" type="ORF">H8R27_09220</name>
</gene>
<keyword evidence="2" id="KW-1185">Reference proteome</keyword>
<dbReference type="EMBL" id="JACRUN010000005">
    <property type="protein sequence ID" value="MBC5835066.1"/>
    <property type="molecule type" value="Genomic_DNA"/>
</dbReference>
<evidence type="ECO:0000313" key="1">
    <source>
        <dbReference type="EMBL" id="MBC5835066.1"/>
    </source>
</evidence>
<proteinExistence type="predicted"/>
<dbReference type="RefSeq" id="WP_166129472.1">
    <property type="nucleotide sequence ID" value="NZ_JAANOQ010000006.1"/>
</dbReference>
<reference evidence="1 2" key="1">
    <citation type="submission" date="2020-08" db="EMBL/GenBank/DDBJ databases">
        <title>Description of novel Flavobacterium F-408 isolate.</title>
        <authorList>
            <person name="Saticioglu I.B."/>
            <person name="Duman M."/>
            <person name="Altun S."/>
        </authorList>
    </citation>
    <scope>NUCLEOTIDE SEQUENCE [LARGE SCALE GENOMIC DNA]</scope>
    <source>
        <strain evidence="1 2">F-408</strain>
    </source>
</reference>
<name>A0ABR7IZ63_9FLAO</name>
<sequence length="264" mass="30908">MIDIEKNKKLQDKLNQHVLEEIFSELPDTFIHFLNSASVNLSMHKEKSGRKNEISARVLNNWISQEVIGVSPDDKGKVKRFDKLESIWLNIVVEARKFGISLDFLKQTRKELFDSPIKNFSLIKFHVLDSILRTPKILLILENGYTKILSYEVYNKWISNKMLPTHISFDLLDFIIPEFENNNFSSNFGIKEPYENIEKLKLLFYLKTGEFKCIKIFVNEFDVRYIENSKNLIENADLTNVISNWGFYKAEVVVNEEVSVMIKS</sequence>